<dbReference type="EMBL" id="FR824067">
    <property type="protein sequence ID" value="CCA16470.1"/>
    <property type="molecule type" value="Genomic_DNA"/>
</dbReference>
<reference evidence="5" key="2">
    <citation type="submission" date="2011-02" db="EMBL/GenBank/DDBJ databases">
        <authorList>
            <person name="MacLean D."/>
        </authorList>
    </citation>
    <scope>NUCLEOTIDE SEQUENCE</scope>
</reference>
<evidence type="ECO:0000256" key="4">
    <source>
        <dbReference type="SAM" id="SignalP"/>
    </source>
</evidence>
<feature type="signal peptide" evidence="4">
    <location>
        <begin position="1"/>
        <end position="21"/>
    </location>
</feature>
<evidence type="ECO:0000256" key="2">
    <source>
        <dbReference type="SAM" id="MobiDB-lite"/>
    </source>
</evidence>
<evidence type="ECO:0000256" key="3">
    <source>
        <dbReference type="SAM" id="Phobius"/>
    </source>
</evidence>
<reference evidence="5" key="1">
    <citation type="journal article" date="2011" name="PLoS Biol.">
        <title>Gene gain and loss during evolution of obligate parasitism in the white rust pathogen of Arabidopsis thaliana.</title>
        <authorList>
            <person name="Kemen E."/>
            <person name="Gardiner A."/>
            <person name="Schultz-Larsen T."/>
            <person name="Kemen A.C."/>
            <person name="Balmuth A.L."/>
            <person name="Robert-Seilaniantz A."/>
            <person name="Bailey K."/>
            <person name="Holub E."/>
            <person name="Studholme D.J."/>
            <person name="Maclean D."/>
            <person name="Jones J.D."/>
        </authorList>
    </citation>
    <scope>NUCLEOTIDE SEQUENCE</scope>
</reference>
<keyword evidence="1" id="KW-0175">Coiled coil</keyword>
<feature type="chain" id="PRO_5003259649" evidence="4">
    <location>
        <begin position="22"/>
        <end position="393"/>
    </location>
</feature>
<gene>
    <name evidence="5" type="primary">AlNc14C22G2244</name>
    <name evidence="5" type="ORF">ALNC14_026130</name>
</gene>
<feature type="coiled-coil region" evidence="1">
    <location>
        <begin position="47"/>
        <end position="176"/>
    </location>
</feature>
<sequence>MLKMLWKWTLLAALLSNDAVAKDVSPSEDSKTASGKHMSDEKMMINLQKSRDEVRKLQESNDACAKALEDSFSEHNLKSLQFEKRISEQEEEHVKVREQLESAKKEIAQCDAKYNNQNQVVLKVEKQLVSKQDKITKCGTQVSEIQKKLKKEENMARRLERDIKMSAKRNEALKYELDHQGDKLTLAALLSAYYDQGMDAAEWLAKKTQDWLQSDQNFITSTSRYLGTIQSSISKTSRVFYEKHLAETVDPITSKIYRFLQPHYKAVAPRIEAFSAKAQHQAKEALTLAIEGIKMFRVRAIETLLLHEHIAPHARLIVDGSLALMVIPLTIFFLRYLFRCIWWFLRGFVNVCLCCVCCGRRGKKRNPPKRKQLRPAKLAQNTSARRQVAKKNN</sequence>
<evidence type="ECO:0000313" key="5">
    <source>
        <dbReference type="EMBL" id="CCA16470.1"/>
    </source>
</evidence>
<keyword evidence="3" id="KW-0472">Membrane</keyword>
<feature type="compositionally biased region" description="Basic residues" evidence="2">
    <location>
        <begin position="363"/>
        <end position="374"/>
    </location>
</feature>
<protein>
    <submittedName>
        <fullName evidence="5">Uncharacterized protein AlNc14C22G2244</fullName>
    </submittedName>
</protein>
<accession>F0W5S9</accession>
<name>F0W5S9_9STRA</name>
<keyword evidence="4" id="KW-0732">Signal</keyword>
<keyword evidence="3" id="KW-1133">Transmembrane helix</keyword>
<dbReference type="AlphaFoldDB" id="F0W5S9"/>
<feature type="region of interest" description="Disordered" evidence="2">
    <location>
        <begin position="363"/>
        <end position="393"/>
    </location>
</feature>
<dbReference type="HOGENOM" id="CLU_702873_0_0_1"/>
<organism evidence="5">
    <name type="scientific">Albugo laibachii Nc14</name>
    <dbReference type="NCBI Taxonomy" id="890382"/>
    <lineage>
        <taxon>Eukaryota</taxon>
        <taxon>Sar</taxon>
        <taxon>Stramenopiles</taxon>
        <taxon>Oomycota</taxon>
        <taxon>Peronosporomycetes</taxon>
        <taxon>Albuginales</taxon>
        <taxon>Albuginaceae</taxon>
        <taxon>Albugo</taxon>
    </lineage>
</organism>
<keyword evidence="3" id="KW-0812">Transmembrane</keyword>
<evidence type="ECO:0000256" key="1">
    <source>
        <dbReference type="SAM" id="Coils"/>
    </source>
</evidence>
<feature type="transmembrane region" description="Helical" evidence="3">
    <location>
        <begin position="316"/>
        <end position="338"/>
    </location>
</feature>
<proteinExistence type="predicted"/>